<protein>
    <recommendedName>
        <fullName evidence="4">Phage protein</fullName>
    </recommendedName>
</protein>
<sequence length="290" mass="31596">MAKKTETESTELSTKVQGTAMAEAPAFIDESDFQGAGFEGVDKDSYAIPFIQVLQKMSPMVDEDDPKYVDGAKAGMLYNTVTGKLYDGRKGIIVIPSSYKRSYVRWGGRDAGGGFKGEYTPDQIEKMIETGELSQHEGRLYAPDENGKIDAKKSDYVADTRSHYVIIEDEETGETSFAVLALSSTLTKASRNLMTMLQSKKIATAAGLRTPPTYANRVRMTTVAQSNEKGSWSGVKFDLEGLVTNKAVYEEAKSFYNQVTGGKVKADFSKADNSEHSEPSEGGATTADNF</sequence>
<reference evidence="2 3" key="1">
    <citation type="submission" date="2018-04" db="EMBL/GenBank/DDBJ databases">
        <authorList>
            <person name="Silva F.P."/>
            <person name="Xavier A.S."/>
            <person name="Vidigal P.M.P."/>
            <person name="Alfenas-Zerbini P."/>
        </authorList>
    </citation>
    <scope>NUCLEOTIDE SEQUENCE [LARGE SCALE GENOMIC DNA]</scope>
</reference>
<accession>A0A3S7L8H5</accession>
<evidence type="ECO:0008006" key="4">
    <source>
        <dbReference type="Google" id="ProtNLM"/>
    </source>
</evidence>
<dbReference type="InterPro" id="IPR056957">
    <property type="entry name" value="Pam3_Gp34-like"/>
</dbReference>
<evidence type="ECO:0000313" key="2">
    <source>
        <dbReference type="EMBL" id="AWN08541.1"/>
    </source>
</evidence>
<keyword evidence="3" id="KW-1185">Reference proteome</keyword>
<feature type="region of interest" description="Disordered" evidence="1">
    <location>
        <begin position="267"/>
        <end position="290"/>
    </location>
</feature>
<dbReference type="Pfam" id="PF23977">
    <property type="entry name" value="Pam3_Gp34"/>
    <property type="match status" value="1"/>
</dbReference>
<evidence type="ECO:0000256" key="1">
    <source>
        <dbReference type="SAM" id="MobiDB-lite"/>
    </source>
</evidence>
<name>A0A3S7L8H5_9CAUD</name>
<proteinExistence type="predicted"/>
<gene>
    <name evidence="2" type="ORF">XcP1_039</name>
</gene>
<feature type="compositionally biased region" description="Basic and acidic residues" evidence="1">
    <location>
        <begin position="267"/>
        <end position="279"/>
    </location>
</feature>
<evidence type="ECO:0000313" key="3">
    <source>
        <dbReference type="Proteomes" id="UP000289211"/>
    </source>
</evidence>
<dbReference type="Proteomes" id="UP000289211">
    <property type="component" value="Segment"/>
</dbReference>
<dbReference type="EMBL" id="MH191395">
    <property type="protein sequence ID" value="AWN08541.1"/>
    <property type="molecule type" value="Genomic_DNA"/>
</dbReference>
<organism evidence="2 3">
    <name type="scientific">Xanthomonas phage XcP1</name>
    <dbReference type="NCBI Taxonomy" id="2785027"/>
    <lineage>
        <taxon>Viruses</taxon>
        <taxon>Duplodnaviria</taxon>
        <taxon>Heunggongvirae</taxon>
        <taxon>Uroviricota</taxon>
        <taxon>Caudoviricetes</taxon>
        <taxon>Lindbergviridae</taxon>
        <taxon>Carpasinavirus</taxon>
        <taxon>Carpasinavirus FoX6</taxon>
        <taxon>Carpasinavirus XcP1</taxon>
    </lineage>
</organism>